<dbReference type="CDD" id="cd06261">
    <property type="entry name" value="TM_PBP2"/>
    <property type="match status" value="1"/>
</dbReference>
<organism evidence="12 13">
    <name type="scientific">Biostraticola tofi</name>
    <dbReference type="NCBI Taxonomy" id="466109"/>
    <lineage>
        <taxon>Bacteria</taxon>
        <taxon>Pseudomonadati</taxon>
        <taxon>Pseudomonadota</taxon>
        <taxon>Gammaproteobacteria</taxon>
        <taxon>Enterobacterales</taxon>
        <taxon>Bruguierivoracaceae</taxon>
        <taxon>Biostraticola</taxon>
    </lineage>
</organism>
<evidence type="ECO:0000259" key="11">
    <source>
        <dbReference type="PROSITE" id="PS50928"/>
    </source>
</evidence>
<evidence type="ECO:0000256" key="8">
    <source>
        <dbReference type="ARBA" id="ARBA00022989"/>
    </source>
</evidence>
<dbReference type="InterPro" id="IPR051613">
    <property type="entry name" value="ABC_transp_permease_HisMQ"/>
</dbReference>
<feature type="transmembrane region" description="Helical" evidence="10">
    <location>
        <begin position="52"/>
        <end position="74"/>
    </location>
</feature>
<keyword evidence="4" id="KW-1003">Cell membrane</keyword>
<reference evidence="12 13" key="1">
    <citation type="submission" date="2019-03" db="EMBL/GenBank/DDBJ databases">
        <title>Genomic Encyclopedia of Type Strains, Phase IV (KMG-IV): sequencing the most valuable type-strain genomes for metagenomic binning, comparative biology and taxonomic classification.</title>
        <authorList>
            <person name="Goeker M."/>
        </authorList>
    </citation>
    <scope>NUCLEOTIDE SEQUENCE [LARGE SCALE GENOMIC DNA]</scope>
    <source>
        <strain evidence="12 13">DSM 19580</strain>
    </source>
</reference>
<keyword evidence="8 10" id="KW-1133">Transmembrane helix</keyword>
<dbReference type="GO" id="GO:0006865">
    <property type="term" value="P:amino acid transport"/>
    <property type="evidence" value="ECO:0007669"/>
    <property type="project" value="UniProtKB-KW"/>
</dbReference>
<keyword evidence="5" id="KW-0997">Cell inner membrane</keyword>
<evidence type="ECO:0000256" key="9">
    <source>
        <dbReference type="ARBA" id="ARBA00023136"/>
    </source>
</evidence>
<keyword evidence="7" id="KW-0029">Amino-acid transport</keyword>
<dbReference type="InterPro" id="IPR000515">
    <property type="entry name" value="MetI-like"/>
</dbReference>
<feature type="transmembrane region" description="Helical" evidence="10">
    <location>
        <begin position="153"/>
        <end position="177"/>
    </location>
</feature>
<evidence type="ECO:0000256" key="3">
    <source>
        <dbReference type="ARBA" id="ARBA00022448"/>
    </source>
</evidence>
<sequence length="232" mass="25674">MRSMSSNYALMVLKAGWVTLELALSALLLSVVIGLICALGKQSGRRCLRFIIWFYTLLARGIPDLVMMLLVFYSLPALINYGIGEYGGSNSIEFSPFMAGFITLGFIFGAYMTETFRNALINIPHGEIEAASAFGFSPYKLFIRIILPKMIRLALPGFTNNWLVLIKATALVSLLGLEDIMFRAKGAAEATGQPFSFYLLAAGFYLAITLLSVLILRWLGKRYELGIKQVTL</sequence>
<evidence type="ECO:0000256" key="5">
    <source>
        <dbReference type="ARBA" id="ARBA00022519"/>
    </source>
</evidence>
<evidence type="ECO:0000256" key="1">
    <source>
        <dbReference type="ARBA" id="ARBA00004429"/>
    </source>
</evidence>
<dbReference type="GO" id="GO:0022857">
    <property type="term" value="F:transmembrane transporter activity"/>
    <property type="evidence" value="ECO:0007669"/>
    <property type="project" value="InterPro"/>
</dbReference>
<evidence type="ECO:0000256" key="6">
    <source>
        <dbReference type="ARBA" id="ARBA00022692"/>
    </source>
</evidence>
<keyword evidence="9 10" id="KW-0472">Membrane</keyword>
<dbReference type="InterPro" id="IPR010065">
    <property type="entry name" value="AA_ABC_transptr_permease_3TM"/>
</dbReference>
<feature type="domain" description="ABC transmembrane type-1" evidence="11">
    <location>
        <begin position="16"/>
        <end position="216"/>
    </location>
</feature>
<dbReference type="PANTHER" id="PTHR30133">
    <property type="entry name" value="CATIONIC AMINO ACID TRANSPORTER, MEMBRANE COMPONENT"/>
    <property type="match status" value="1"/>
</dbReference>
<proteinExistence type="inferred from homology"/>
<evidence type="ECO:0000313" key="13">
    <source>
        <dbReference type="Proteomes" id="UP000295719"/>
    </source>
</evidence>
<keyword evidence="13" id="KW-1185">Reference proteome</keyword>
<evidence type="ECO:0000256" key="2">
    <source>
        <dbReference type="ARBA" id="ARBA00010072"/>
    </source>
</evidence>
<dbReference type="AlphaFoldDB" id="A0A4R3YXW6"/>
<dbReference type="EMBL" id="SMCR01000004">
    <property type="protein sequence ID" value="TCV96708.1"/>
    <property type="molecule type" value="Genomic_DNA"/>
</dbReference>
<comment type="similarity">
    <text evidence="2">Belongs to the binding-protein-dependent transport system permease family. HisMQ subfamily.</text>
</comment>
<dbReference type="PROSITE" id="PS50928">
    <property type="entry name" value="ABC_TM1"/>
    <property type="match status" value="1"/>
</dbReference>
<comment type="subcellular location">
    <subcellularLocation>
        <location evidence="1">Cell inner membrane</location>
        <topology evidence="1">Multi-pass membrane protein</topology>
    </subcellularLocation>
    <subcellularLocation>
        <location evidence="10">Cell membrane</location>
        <topology evidence="10">Multi-pass membrane protein</topology>
    </subcellularLocation>
</comment>
<dbReference type="InterPro" id="IPR035906">
    <property type="entry name" value="MetI-like_sf"/>
</dbReference>
<dbReference type="SUPFAM" id="SSF161098">
    <property type="entry name" value="MetI-like"/>
    <property type="match status" value="1"/>
</dbReference>
<feature type="transmembrane region" description="Helical" evidence="10">
    <location>
        <begin position="197"/>
        <end position="219"/>
    </location>
</feature>
<gene>
    <name evidence="12" type="ORF">EDC52_104148</name>
</gene>
<dbReference type="Proteomes" id="UP000295719">
    <property type="component" value="Unassembled WGS sequence"/>
</dbReference>
<feature type="transmembrane region" description="Helical" evidence="10">
    <location>
        <begin position="94"/>
        <end position="112"/>
    </location>
</feature>
<protein>
    <submittedName>
        <fullName evidence="12">Arginine/ornithine transport system permease protein</fullName>
    </submittedName>
</protein>
<keyword evidence="3 10" id="KW-0813">Transport</keyword>
<comment type="caution">
    <text evidence="12">The sequence shown here is derived from an EMBL/GenBank/DDBJ whole genome shotgun (WGS) entry which is preliminary data.</text>
</comment>
<accession>A0A4R3YXW6</accession>
<dbReference type="GO" id="GO:0043190">
    <property type="term" value="C:ATP-binding cassette (ABC) transporter complex"/>
    <property type="evidence" value="ECO:0007669"/>
    <property type="project" value="InterPro"/>
</dbReference>
<dbReference type="NCBIfam" id="TIGR01726">
    <property type="entry name" value="HEQRo_perm_3TM"/>
    <property type="match status" value="1"/>
</dbReference>
<name>A0A4R3YXW6_9GAMM</name>
<dbReference type="Pfam" id="PF00528">
    <property type="entry name" value="BPD_transp_1"/>
    <property type="match status" value="1"/>
</dbReference>
<evidence type="ECO:0000256" key="10">
    <source>
        <dbReference type="RuleBase" id="RU363032"/>
    </source>
</evidence>
<keyword evidence="6 10" id="KW-0812">Transmembrane</keyword>
<evidence type="ECO:0000313" key="12">
    <source>
        <dbReference type="EMBL" id="TCV96708.1"/>
    </source>
</evidence>
<dbReference type="Gene3D" id="1.10.3720.10">
    <property type="entry name" value="MetI-like"/>
    <property type="match status" value="1"/>
</dbReference>
<feature type="transmembrane region" description="Helical" evidence="10">
    <location>
        <begin position="20"/>
        <end position="40"/>
    </location>
</feature>
<evidence type="ECO:0000256" key="7">
    <source>
        <dbReference type="ARBA" id="ARBA00022970"/>
    </source>
</evidence>
<evidence type="ECO:0000256" key="4">
    <source>
        <dbReference type="ARBA" id="ARBA00022475"/>
    </source>
</evidence>